<protein>
    <submittedName>
        <fullName evidence="1">Uncharacterized protein</fullName>
    </submittedName>
</protein>
<evidence type="ECO:0000313" key="2">
    <source>
        <dbReference type="Proteomes" id="UP001194468"/>
    </source>
</evidence>
<gene>
    <name evidence="1" type="ORF">L210DRAFT_3587790</name>
</gene>
<name>A0AAD4BAR8_BOLED</name>
<comment type="caution">
    <text evidence="1">The sequence shown here is derived from an EMBL/GenBank/DDBJ whole genome shotgun (WGS) entry which is preliminary data.</text>
</comment>
<dbReference type="AlphaFoldDB" id="A0AAD4BAR8"/>
<dbReference type="Proteomes" id="UP001194468">
    <property type="component" value="Unassembled WGS sequence"/>
</dbReference>
<proteinExistence type="predicted"/>
<dbReference type="EMBL" id="WHUW01000366">
    <property type="protein sequence ID" value="KAF8415161.1"/>
    <property type="molecule type" value="Genomic_DNA"/>
</dbReference>
<keyword evidence="2" id="KW-1185">Reference proteome</keyword>
<reference evidence="1" key="2">
    <citation type="journal article" date="2020" name="Nat. Commun.">
        <title>Large-scale genome sequencing of mycorrhizal fungi provides insights into the early evolution of symbiotic traits.</title>
        <authorList>
            <person name="Miyauchi S."/>
            <person name="Kiss E."/>
            <person name="Kuo A."/>
            <person name="Drula E."/>
            <person name="Kohler A."/>
            <person name="Sanchez-Garcia M."/>
            <person name="Morin E."/>
            <person name="Andreopoulos B."/>
            <person name="Barry K.W."/>
            <person name="Bonito G."/>
            <person name="Buee M."/>
            <person name="Carver A."/>
            <person name="Chen C."/>
            <person name="Cichocki N."/>
            <person name="Clum A."/>
            <person name="Culley D."/>
            <person name="Crous P.W."/>
            <person name="Fauchery L."/>
            <person name="Girlanda M."/>
            <person name="Hayes R.D."/>
            <person name="Keri Z."/>
            <person name="LaButti K."/>
            <person name="Lipzen A."/>
            <person name="Lombard V."/>
            <person name="Magnuson J."/>
            <person name="Maillard F."/>
            <person name="Murat C."/>
            <person name="Nolan M."/>
            <person name="Ohm R.A."/>
            <person name="Pangilinan J."/>
            <person name="Pereira M.F."/>
            <person name="Perotto S."/>
            <person name="Peter M."/>
            <person name="Pfister S."/>
            <person name="Riley R."/>
            <person name="Sitrit Y."/>
            <person name="Stielow J.B."/>
            <person name="Szollosi G."/>
            <person name="Zifcakova L."/>
            <person name="Stursova M."/>
            <person name="Spatafora J.W."/>
            <person name="Tedersoo L."/>
            <person name="Vaario L.M."/>
            <person name="Yamada A."/>
            <person name="Yan M."/>
            <person name="Wang P."/>
            <person name="Xu J."/>
            <person name="Bruns T."/>
            <person name="Baldrian P."/>
            <person name="Vilgalys R."/>
            <person name="Dunand C."/>
            <person name="Henrissat B."/>
            <person name="Grigoriev I.V."/>
            <person name="Hibbett D."/>
            <person name="Nagy L.G."/>
            <person name="Martin F.M."/>
        </authorList>
    </citation>
    <scope>NUCLEOTIDE SEQUENCE</scope>
    <source>
        <strain evidence="1">BED1</strain>
    </source>
</reference>
<organism evidence="1 2">
    <name type="scientific">Boletus edulis BED1</name>
    <dbReference type="NCBI Taxonomy" id="1328754"/>
    <lineage>
        <taxon>Eukaryota</taxon>
        <taxon>Fungi</taxon>
        <taxon>Dikarya</taxon>
        <taxon>Basidiomycota</taxon>
        <taxon>Agaricomycotina</taxon>
        <taxon>Agaricomycetes</taxon>
        <taxon>Agaricomycetidae</taxon>
        <taxon>Boletales</taxon>
        <taxon>Boletineae</taxon>
        <taxon>Boletaceae</taxon>
        <taxon>Boletoideae</taxon>
        <taxon>Boletus</taxon>
    </lineage>
</organism>
<reference evidence="1" key="1">
    <citation type="submission" date="2019-10" db="EMBL/GenBank/DDBJ databases">
        <authorList>
            <consortium name="DOE Joint Genome Institute"/>
            <person name="Kuo A."/>
            <person name="Miyauchi S."/>
            <person name="Kiss E."/>
            <person name="Drula E."/>
            <person name="Kohler A."/>
            <person name="Sanchez-Garcia M."/>
            <person name="Andreopoulos B."/>
            <person name="Barry K.W."/>
            <person name="Bonito G."/>
            <person name="Buee M."/>
            <person name="Carver A."/>
            <person name="Chen C."/>
            <person name="Cichocki N."/>
            <person name="Clum A."/>
            <person name="Culley D."/>
            <person name="Crous P.W."/>
            <person name="Fauchery L."/>
            <person name="Girlanda M."/>
            <person name="Hayes R."/>
            <person name="Keri Z."/>
            <person name="LaButti K."/>
            <person name="Lipzen A."/>
            <person name="Lombard V."/>
            <person name="Magnuson J."/>
            <person name="Maillard F."/>
            <person name="Morin E."/>
            <person name="Murat C."/>
            <person name="Nolan M."/>
            <person name="Ohm R."/>
            <person name="Pangilinan J."/>
            <person name="Pereira M."/>
            <person name="Perotto S."/>
            <person name="Peter M."/>
            <person name="Riley R."/>
            <person name="Sitrit Y."/>
            <person name="Stielow B."/>
            <person name="Szollosi G."/>
            <person name="Zifcakova L."/>
            <person name="Stursova M."/>
            <person name="Spatafora J.W."/>
            <person name="Tedersoo L."/>
            <person name="Vaario L.-M."/>
            <person name="Yamada A."/>
            <person name="Yan M."/>
            <person name="Wang P."/>
            <person name="Xu J."/>
            <person name="Bruns T."/>
            <person name="Baldrian P."/>
            <person name="Vilgalys R."/>
            <person name="Henrissat B."/>
            <person name="Grigoriev I.V."/>
            <person name="Hibbett D."/>
            <person name="Nagy L.G."/>
            <person name="Martin F.M."/>
        </authorList>
    </citation>
    <scope>NUCLEOTIDE SEQUENCE</scope>
    <source>
        <strain evidence="1">BED1</strain>
    </source>
</reference>
<accession>A0AAD4BAR8</accession>
<evidence type="ECO:0000313" key="1">
    <source>
        <dbReference type="EMBL" id="KAF8415161.1"/>
    </source>
</evidence>
<sequence length="94" mass="10313">MGDSKTVWKRERSTSGRRWQCLAIVYSAILKKNCTTPDGSAVGPLHPRVVAILQRELIIRNGLGDREPAVRSATGSLLGAWVDVVRRSTKAEVV</sequence>